<comment type="caution">
    <text evidence="1">The sequence shown here is derived from an EMBL/GenBank/DDBJ whole genome shotgun (WGS) entry which is preliminary data.</text>
</comment>
<dbReference type="EMBL" id="JAWJWE010000001">
    <property type="protein sequence ID" value="KAK6644199.1"/>
    <property type="molecule type" value="Genomic_DNA"/>
</dbReference>
<name>A0AAN8XNM2_POLSC</name>
<organism evidence="1 2">
    <name type="scientific">Polyplax serrata</name>
    <name type="common">Common mouse louse</name>
    <dbReference type="NCBI Taxonomy" id="468196"/>
    <lineage>
        <taxon>Eukaryota</taxon>
        <taxon>Metazoa</taxon>
        <taxon>Ecdysozoa</taxon>
        <taxon>Arthropoda</taxon>
        <taxon>Hexapoda</taxon>
        <taxon>Insecta</taxon>
        <taxon>Pterygota</taxon>
        <taxon>Neoptera</taxon>
        <taxon>Paraneoptera</taxon>
        <taxon>Psocodea</taxon>
        <taxon>Troctomorpha</taxon>
        <taxon>Phthiraptera</taxon>
        <taxon>Anoplura</taxon>
        <taxon>Polyplacidae</taxon>
        <taxon>Polyplax</taxon>
    </lineage>
</organism>
<protein>
    <submittedName>
        <fullName evidence="1">Uncharacterized protein</fullName>
    </submittedName>
</protein>
<proteinExistence type="predicted"/>
<sequence length="126" mass="13989">MLGFGGLPSCYSSAFASPVRSAMELDMFVTGRLGIQFGGLRVTASLDGTRAKEVTRWPSPSKGRHRPLSHLCVRVQERLHRHEFRATTAHKTAAETATKTTAVTTSSKDYMERKIGHNRRCGRDKN</sequence>
<dbReference type="AlphaFoldDB" id="A0AAN8XNM2"/>
<reference evidence="1 2" key="1">
    <citation type="submission" date="2023-10" db="EMBL/GenBank/DDBJ databases">
        <title>Genomes of two closely related lineages of the louse Polyplax serrata with different host specificities.</title>
        <authorList>
            <person name="Martinu J."/>
            <person name="Tarabai H."/>
            <person name="Stefka J."/>
            <person name="Hypsa V."/>
        </authorList>
    </citation>
    <scope>NUCLEOTIDE SEQUENCE [LARGE SCALE GENOMIC DNA]</scope>
    <source>
        <strain evidence="1">HR10_N</strain>
    </source>
</reference>
<gene>
    <name evidence="1" type="ORF">RUM43_000466</name>
</gene>
<dbReference type="Proteomes" id="UP001372834">
    <property type="component" value="Unassembled WGS sequence"/>
</dbReference>
<evidence type="ECO:0000313" key="1">
    <source>
        <dbReference type="EMBL" id="KAK6644199.1"/>
    </source>
</evidence>
<evidence type="ECO:0000313" key="2">
    <source>
        <dbReference type="Proteomes" id="UP001372834"/>
    </source>
</evidence>
<accession>A0AAN8XNM2</accession>